<reference evidence="1" key="1">
    <citation type="submission" date="2023-04" db="EMBL/GenBank/DDBJ databases">
        <title>Candida boidinii NBRC 1967.</title>
        <authorList>
            <person name="Ichikawa N."/>
            <person name="Sato H."/>
            <person name="Tonouchi N."/>
        </authorList>
    </citation>
    <scope>NUCLEOTIDE SEQUENCE</scope>
    <source>
        <strain evidence="1">NBRC 1967</strain>
    </source>
</reference>
<accession>A0ACB5UA66</accession>
<dbReference type="EMBL" id="BSXV01007975">
    <property type="protein sequence ID" value="GMF05828.1"/>
    <property type="molecule type" value="Genomic_DNA"/>
</dbReference>
<gene>
    <name evidence="1" type="ORF">Cboi01_000662900</name>
</gene>
<protein>
    <submittedName>
        <fullName evidence="1">Unnamed protein product</fullName>
    </submittedName>
</protein>
<proteinExistence type="predicted"/>
<keyword evidence="2" id="KW-1185">Reference proteome</keyword>
<sequence>MLGYNNNNGGANSSTLNESGSNGSSSSSAGSGSSASSGTASAIAASTGELNKIYLVDVTLEEIKNYFHENKNLKDKYDWFNQWCRL</sequence>
<comment type="caution">
    <text evidence="1">The sequence shown here is derived from an EMBL/GenBank/DDBJ whole genome shotgun (WGS) entry which is preliminary data.</text>
</comment>
<evidence type="ECO:0000313" key="2">
    <source>
        <dbReference type="Proteomes" id="UP001165101"/>
    </source>
</evidence>
<evidence type="ECO:0000313" key="1">
    <source>
        <dbReference type="EMBL" id="GMF05828.1"/>
    </source>
</evidence>
<dbReference type="Proteomes" id="UP001165101">
    <property type="component" value="Unassembled WGS sequence"/>
</dbReference>
<name>A0ACB5UA66_CANBO</name>
<organism evidence="1 2">
    <name type="scientific">Candida boidinii</name>
    <name type="common">Yeast</name>
    <dbReference type="NCBI Taxonomy" id="5477"/>
    <lineage>
        <taxon>Eukaryota</taxon>
        <taxon>Fungi</taxon>
        <taxon>Dikarya</taxon>
        <taxon>Ascomycota</taxon>
        <taxon>Saccharomycotina</taxon>
        <taxon>Pichiomycetes</taxon>
        <taxon>Pichiales</taxon>
        <taxon>Pichiaceae</taxon>
        <taxon>Ogataea</taxon>
        <taxon>Ogataea/Candida clade</taxon>
    </lineage>
</organism>